<evidence type="ECO:0000259" key="2">
    <source>
        <dbReference type="Pfam" id="PF25778"/>
    </source>
</evidence>
<reference evidence="3" key="1">
    <citation type="submission" date="2023-03" db="EMBL/GenBank/DDBJ databases">
        <title>Edaphobacter sp.</title>
        <authorList>
            <person name="Huber K.J."/>
            <person name="Papendorf J."/>
            <person name="Pilke C."/>
            <person name="Bunk B."/>
            <person name="Sproeer C."/>
            <person name="Pester M."/>
        </authorList>
    </citation>
    <scope>NUCLEOTIDE SEQUENCE</scope>
    <source>
        <strain evidence="3">DSM 110680</strain>
    </source>
</reference>
<dbReference type="EMBL" id="CP121196">
    <property type="protein sequence ID" value="XBH16344.1"/>
    <property type="molecule type" value="Genomic_DNA"/>
</dbReference>
<dbReference type="AlphaFoldDB" id="A0AAU7DG82"/>
<evidence type="ECO:0000256" key="1">
    <source>
        <dbReference type="SAM" id="SignalP"/>
    </source>
</evidence>
<feature type="domain" description="DUF7948" evidence="2">
    <location>
        <begin position="40"/>
        <end position="239"/>
    </location>
</feature>
<keyword evidence="1" id="KW-0732">Signal</keyword>
<dbReference type="PANTHER" id="PTHR35580:SF1">
    <property type="entry name" value="PHYTASE-LIKE DOMAIN-CONTAINING PROTEIN"/>
    <property type="match status" value="1"/>
</dbReference>
<organism evidence="3">
    <name type="scientific">Telmatobacter sp. DSM 110680</name>
    <dbReference type="NCBI Taxonomy" id="3036704"/>
    <lineage>
        <taxon>Bacteria</taxon>
        <taxon>Pseudomonadati</taxon>
        <taxon>Acidobacteriota</taxon>
        <taxon>Terriglobia</taxon>
        <taxon>Terriglobales</taxon>
        <taxon>Acidobacteriaceae</taxon>
        <taxon>Telmatobacter</taxon>
    </lineage>
</organism>
<evidence type="ECO:0000313" key="3">
    <source>
        <dbReference type="EMBL" id="XBH16344.1"/>
    </source>
</evidence>
<protein>
    <submittedName>
        <fullName evidence="3">SBBP repeat-containing protein</fullName>
    </submittedName>
</protein>
<feature type="chain" id="PRO_5043470365" evidence="1">
    <location>
        <begin position="25"/>
        <end position="488"/>
    </location>
</feature>
<dbReference type="PANTHER" id="PTHR35580">
    <property type="entry name" value="CELL SURFACE GLYCOPROTEIN (S-LAYER PROTEIN)-LIKE PROTEIN"/>
    <property type="match status" value="1"/>
</dbReference>
<proteinExistence type="predicted"/>
<dbReference type="InterPro" id="IPR010620">
    <property type="entry name" value="SBBP_repeat"/>
</dbReference>
<dbReference type="Pfam" id="PF06739">
    <property type="entry name" value="SBBP"/>
    <property type="match status" value="2"/>
</dbReference>
<name>A0AAU7DG82_9BACT</name>
<feature type="signal peptide" evidence="1">
    <location>
        <begin position="1"/>
        <end position="24"/>
    </location>
</feature>
<sequence length="488" mass="52117">MKLSGLCLSGILVCLALCFPVASIADRAAHKTRISIPLTFEANNGQVATQYRFVSRHQGVQGLFSLSGPDFLIPSVKGGSRLIQMRFDKASETRELNGIAMLPGHANYLLGSDHTKWIRGIATYGEIKYRNLYPGIDLAFHGQDNRAQLEHDFLIAPYADPRGIAFGFGAKESVRINPAGQLLVGNGDHPITFDPPQAWQDTRSGKVPVATSFVKKGPHTVGFRVGRYDPAQPLTIDPVLQFATYLDGTTQDVITDIATDPSGNVYVTGWTSSTDFPTASAKQSQLASAPDAFVAKLDPTLHTLLFSTYLGGTNSDQGQSIAVDTSGNVAVSGISSSRDFPAAGKLSSTISTFTTTYNFLASLTADGSSLRYSGYVGSTDGAYDDYNPRQNRVVFDPNGNVYMSGTTEDPTYPYTPGAYGGLPAAYPADPTLFVLKAGKDGTILYGATIPELPQQQNLGTGHRIDLGGLAVTRMAKWSSGVQPGTSFQ</sequence>
<dbReference type="RefSeq" id="WP_348261573.1">
    <property type="nucleotide sequence ID" value="NZ_CP121196.1"/>
</dbReference>
<dbReference type="InterPro" id="IPR052918">
    <property type="entry name" value="Motility_Chemotaxis_Reg"/>
</dbReference>
<dbReference type="SUPFAM" id="SSF63829">
    <property type="entry name" value="Calcium-dependent phosphotriesterase"/>
    <property type="match status" value="1"/>
</dbReference>
<dbReference type="Pfam" id="PF25778">
    <property type="entry name" value="DUF7948"/>
    <property type="match status" value="1"/>
</dbReference>
<gene>
    <name evidence="3" type="ORF">P8935_17435</name>
</gene>
<dbReference type="InterPro" id="IPR057708">
    <property type="entry name" value="DUF7948"/>
</dbReference>
<accession>A0AAU7DG82</accession>